<keyword evidence="1" id="KW-0812">Transmembrane</keyword>
<comment type="caution">
    <text evidence="2">The sequence shown here is derived from an EMBL/GenBank/DDBJ whole genome shotgun (WGS) entry which is preliminary data.</text>
</comment>
<organism evidence="2 3">
    <name type="scientific">Thalassotalea insulae</name>
    <dbReference type="NCBI Taxonomy" id="2056778"/>
    <lineage>
        <taxon>Bacteria</taxon>
        <taxon>Pseudomonadati</taxon>
        <taxon>Pseudomonadota</taxon>
        <taxon>Gammaproteobacteria</taxon>
        <taxon>Alteromonadales</taxon>
        <taxon>Colwelliaceae</taxon>
        <taxon>Thalassotalea</taxon>
    </lineage>
</organism>
<dbReference type="Pfam" id="PF20327">
    <property type="entry name" value="DUF6622"/>
    <property type="match status" value="1"/>
</dbReference>
<proteinExistence type="predicted"/>
<sequence length="163" mass="17830">MLIQILANTPLWVYGLFIFLLVFGFVQTRTRLVNKVPALLLPVGMIVLSLSGVHSSFGLELLPLAAWGCALIIVTVAGYVLFKDERIHFKASEGKYFIPGSWAPFMVMMAIFFAKYLYAVMSSLGAEIITTPIFIGTLAAVYGILSGYFASRAVNLISQAQKA</sequence>
<accession>A0ABQ6GLV4</accession>
<evidence type="ECO:0000256" key="1">
    <source>
        <dbReference type="SAM" id="Phobius"/>
    </source>
</evidence>
<evidence type="ECO:0008006" key="4">
    <source>
        <dbReference type="Google" id="ProtNLM"/>
    </source>
</evidence>
<gene>
    <name evidence="2" type="ORF">tinsulaeT_03130</name>
</gene>
<evidence type="ECO:0000313" key="2">
    <source>
        <dbReference type="EMBL" id="GLX76973.1"/>
    </source>
</evidence>
<dbReference type="RefSeq" id="WP_284242783.1">
    <property type="nucleotide sequence ID" value="NZ_BSST01000001.1"/>
</dbReference>
<feature type="transmembrane region" description="Helical" evidence="1">
    <location>
        <begin position="38"/>
        <end position="58"/>
    </location>
</feature>
<protein>
    <recommendedName>
        <fullName evidence="4">DUF1453 domain-containing protein</fullName>
    </recommendedName>
</protein>
<dbReference type="Proteomes" id="UP001157186">
    <property type="component" value="Unassembled WGS sequence"/>
</dbReference>
<evidence type="ECO:0000313" key="3">
    <source>
        <dbReference type="Proteomes" id="UP001157186"/>
    </source>
</evidence>
<dbReference type="EMBL" id="BSST01000001">
    <property type="protein sequence ID" value="GLX76973.1"/>
    <property type="molecule type" value="Genomic_DNA"/>
</dbReference>
<feature type="transmembrane region" description="Helical" evidence="1">
    <location>
        <begin position="102"/>
        <end position="121"/>
    </location>
</feature>
<keyword evidence="3" id="KW-1185">Reference proteome</keyword>
<reference evidence="2 3" key="1">
    <citation type="submission" date="2023-03" db="EMBL/GenBank/DDBJ databases">
        <title>Draft genome sequence of Thalassotalea insulae KCTC 62186T.</title>
        <authorList>
            <person name="Sawabe T."/>
        </authorList>
    </citation>
    <scope>NUCLEOTIDE SEQUENCE [LARGE SCALE GENOMIC DNA]</scope>
    <source>
        <strain evidence="2 3">KCTC 62186</strain>
    </source>
</reference>
<feature type="transmembrane region" description="Helical" evidence="1">
    <location>
        <begin position="6"/>
        <end position="26"/>
    </location>
</feature>
<keyword evidence="1" id="KW-1133">Transmembrane helix</keyword>
<feature type="transmembrane region" description="Helical" evidence="1">
    <location>
        <begin position="133"/>
        <end position="151"/>
    </location>
</feature>
<keyword evidence="1" id="KW-0472">Membrane</keyword>
<feature type="transmembrane region" description="Helical" evidence="1">
    <location>
        <begin position="64"/>
        <end position="82"/>
    </location>
</feature>
<dbReference type="InterPro" id="IPR046730">
    <property type="entry name" value="DUF6622"/>
</dbReference>
<name>A0ABQ6GLV4_9GAMM</name>